<dbReference type="CDD" id="cd07035">
    <property type="entry name" value="TPP_PYR_POX_like"/>
    <property type="match status" value="1"/>
</dbReference>
<dbReference type="OrthoDB" id="4494979at2"/>
<keyword evidence="5" id="KW-0028">Amino-acid biosynthesis</keyword>
<evidence type="ECO:0000256" key="4">
    <source>
        <dbReference type="ARBA" id="ARBA00013145"/>
    </source>
</evidence>
<gene>
    <name evidence="12" type="ORF">MCNS_00360</name>
</gene>
<proteinExistence type="inferred from homology"/>
<dbReference type="Pfam" id="PF02775">
    <property type="entry name" value="TPP_enzyme_C"/>
    <property type="match status" value="1"/>
</dbReference>
<dbReference type="AlphaFoldDB" id="A0A1X1T496"/>
<keyword evidence="7" id="KW-0274">FAD</keyword>
<dbReference type="InterPro" id="IPR045229">
    <property type="entry name" value="TPP_enz"/>
</dbReference>
<dbReference type="GO" id="GO:0009099">
    <property type="term" value="P:L-valine biosynthetic process"/>
    <property type="evidence" value="ECO:0007669"/>
    <property type="project" value="UniProtKB-UniPathway"/>
</dbReference>
<evidence type="ECO:0000256" key="5">
    <source>
        <dbReference type="ARBA" id="ARBA00022605"/>
    </source>
</evidence>
<evidence type="ECO:0000256" key="9">
    <source>
        <dbReference type="ARBA" id="ARBA00023304"/>
    </source>
</evidence>
<dbReference type="Gene3D" id="3.40.50.1220">
    <property type="entry name" value="TPP-binding domain"/>
    <property type="match status" value="1"/>
</dbReference>
<dbReference type="RefSeq" id="WP_085234169.1">
    <property type="nucleotide sequence ID" value="NZ_AP022613.1"/>
</dbReference>
<dbReference type="UniPathway" id="UPA00049">
    <property type="reaction ID" value="UER00059"/>
</dbReference>
<evidence type="ECO:0000256" key="7">
    <source>
        <dbReference type="ARBA" id="ARBA00022827"/>
    </source>
</evidence>
<dbReference type="InterPro" id="IPR012001">
    <property type="entry name" value="Thiamin_PyroP_enz_TPP-bd_dom"/>
</dbReference>
<dbReference type="PANTHER" id="PTHR18968:SF129">
    <property type="entry name" value="ACETOLACTATE SYNTHASE"/>
    <property type="match status" value="1"/>
</dbReference>
<dbReference type="CDD" id="cd02010">
    <property type="entry name" value="TPP_ALS"/>
    <property type="match status" value="1"/>
</dbReference>
<dbReference type="UniPathway" id="UPA00047">
    <property type="reaction ID" value="UER00055"/>
</dbReference>
<dbReference type="Proteomes" id="UP000467385">
    <property type="component" value="Chromosome"/>
</dbReference>
<dbReference type="Pfam" id="PF00205">
    <property type="entry name" value="TPP_enzyme_M"/>
    <property type="match status" value="1"/>
</dbReference>
<dbReference type="Pfam" id="PF02776">
    <property type="entry name" value="TPP_enzyme_N"/>
    <property type="match status" value="1"/>
</dbReference>
<dbReference type="InterPro" id="IPR029035">
    <property type="entry name" value="DHS-like_NAD/FAD-binding_dom"/>
</dbReference>
<comment type="catalytic activity">
    <reaction evidence="10">
        <text>2 pyruvate + H(+) = (2S)-2-acetolactate + CO2</text>
        <dbReference type="Rhea" id="RHEA:25249"/>
        <dbReference type="ChEBI" id="CHEBI:15361"/>
        <dbReference type="ChEBI" id="CHEBI:15378"/>
        <dbReference type="ChEBI" id="CHEBI:16526"/>
        <dbReference type="ChEBI" id="CHEBI:58476"/>
        <dbReference type="EC" id="2.2.1.6"/>
    </reaction>
</comment>
<dbReference type="NCBIfam" id="NF006187">
    <property type="entry name" value="PRK08322.1"/>
    <property type="match status" value="1"/>
</dbReference>
<dbReference type="GO" id="GO:0000287">
    <property type="term" value="F:magnesium ion binding"/>
    <property type="evidence" value="ECO:0007669"/>
    <property type="project" value="InterPro"/>
</dbReference>
<accession>A0A1X1T496</accession>
<dbReference type="GO" id="GO:0050660">
    <property type="term" value="F:flavin adenine dinucleotide binding"/>
    <property type="evidence" value="ECO:0007669"/>
    <property type="project" value="TreeGrafter"/>
</dbReference>
<dbReference type="PANTHER" id="PTHR18968">
    <property type="entry name" value="THIAMINE PYROPHOSPHATE ENZYMES"/>
    <property type="match status" value="1"/>
</dbReference>
<dbReference type="GO" id="GO:0030976">
    <property type="term" value="F:thiamine pyrophosphate binding"/>
    <property type="evidence" value="ECO:0007669"/>
    <property type="project" value="InterPro"/>
</dbReference>
<name>A0A1X1T496_9MYCO</name>
<comment type="pathway">
    <text evidence="2">Amino-acid biosynthesis; L-valine biosynthesis; L-valine from pyruvate: step 1/4.</text>
</comment>
<dbReference type="Gene3D" id="3.40.50.970">
    <property type="match status" value="2"/>
</dbReference>
<dbReference type="GO" id="GO:0003984">
    <property type="term" value="F:acetolactate synthase activity"/>
    <property type="evidence" value="ECO:0007669"/>
    <property type="project" value="UniProtKB-EC"/>
</dbReference>
<keyword evidence="9" id="KW-0100">Branched-chain amino acid biosynthesis</keyword>
<evidence type="ECO:0000313" key="12">
    <source>
        <dbReference type="EMBL" id="BBZ36973.1"/>
    </source>
</evidence>
<evidence type="ECO:0000256" key="6">
    <source>
        <dbReference type="ARBA" id="ARBA00022630"/>
    </source>
</evidence>
<keyword evidence="6" id="KW-0285">Flavoprotein</keyword>
<comment type="similarity">
    <text evidence="3 11">Belongs to the TPP enzyme family.</text>
</comment>
<keyword evidence="8 11" id="KW-0786">Thiamine pyrophosphate</keyword>
<dbReference type="SUPFAM" id="SSF52518">
    <property type="entry name" value="Thiamin diphosphate-binding fold (THDP-binding)"/>
    <property type="match status" value="2"/>
</dbReference>
<dbReference type="STRING" id="44010.AWC00_18315"/>
<evidence type="ECO:0000256" key="3">
    <source>
        <dbReference type="ARBA" id="ARBA00007812"/>
    </source>
</evidence>
<dbReference type="PROSITE" id="PS00187">
    <property type="entry name" value="TPP_ENZYMES"/>
    <property type="match status" value="1"/>
</dbReference>
<evidence type="ECO:0000256" key="11">
    <source>
        <dbReference type="RuleBase" id="RU362132"/>
    </source>
</evidence>
<dbReference type="InterPro" id="IPR000399">
    <property type="entry name" value="TPP-bd_CS"/>
</dbReference>
<protein>
    <recommendedName>
        <fullName evidence="4">acetolactate synthase</fullName>
        <ecNumber evidence="4">2.2.1.6</ecNumber>
    </recommendedName>
</protein>
<evidence type="ECO:0000313" key="13">
    <source>
        <dbReference type="Proteomes" id="UP000467385"/>
    </source>
</evidence>
<evidence type="ECO:0000256" key="2">
    <source>
        <dbReference type="ARBA" id="ARBA00005025"/>
    </source>
</evidence>
<dbReference type="InterPro" id="IPR029061">
    <property type="entry name" value="THDP-binding"/>
</dbReference>
<dbReference type="FunFam" id="3.40.50.970:FF:000007">
    <property type="entry name" value="Acetolactate synthase"/>
    <property type="match status" value="1"/>
</dbReference>
<dbReference type="EC" id="2.2.1.6" evidence="4"/>
<dbReference type="EMBL" id="AP022613">
    <property type="protein sequence ID" value="BBZ36973.1"/>
    <property type="molecule type" value="Genomic_DNA"/>
</dbReference>
<comment type="pathway">
    <text evidence="1">Amino-acid biosynthesis; L-isoleucine biosynthesis; L-isoleucine from 2-oxobutanoate: step 1/4.</text>
</comment>
<dbReference type="InterPro" id="IPR012000">
    <property type="entry name" value="Thiamin_PyroP_enz_cen_dom"/>
</dbReference>
<sequence length="549" mass="59556">MSKAAQLMVECLENEGVSVVFGLPGEENIRFVQALASSKTIRYILTRHEQAAAFMAEMYGRVTGRAAVVSATLGPGAINMQLGVADATTNSTPMVAISAQVGEDREYKESHQYVDLVSMFAPITRWAAGVPTARAIPEMFRKAFKVAETERPAAVYLAVPEHIDADEADYDLTPLPRNVVRAEAPAPGQVERAVDVLRGAKRPVVLAGHGAARADATAALVRFSQQLGIPVANTFHGKGVMPDDHPNTIGTIGFMRHDYVNFGFDNADVVVAVGYELQEFDPVRINPQADKKIIHVHRFPAEVDMHYPVSVGIIGDISASLIALTDALAGTRFDDGADIPGSGLLSEEYARGQQDSRYPLAPQRVVADTRAAMGRDDVVLVDTGATKMWMARLYPTYERNTCLISNGLSTMGFALPGALGVKLARPEAKVLAVVGDGAFLMNSQEIETAVRERIPLVVLIWDDGGYGLIEWKMDLELGEHHFVRFGNPDVVTYAESFGAKGYRITSADELLPTLQAALDDDGVSLIWCPVDYSENLRLTDRLGELDETL</sequence>
<dbReference type="GO" id="GO:0009097">
    <property type="term" value="P:isoleucine biosynthetic process"/>
    <property type="evidence" value="ECO:0007669"/>
    <property type="project" value="UniProtKB-UniPathway"/>
</dbReference>
<organism evidence="12 13">
    <name type="scientific">Mycobacterium conspicuum</name>
    <dbReference type="NCBI Taxonomy" id="44010"/>
    <lineage>
        <taxon>Bacteria</taxon>
        <taxon>Bacillati</taxon>
        <taxon>Actinomycetota</taxon>
        <taxon>Actinomycetes</taxon>
        <taxon>Mycobacteriales</taxon>
        <taxon>Mycobacteriaceae</taxon>
        <taxon>Mycobacterium</taxon>
    </lineage>
</organism>
<evidence type="ECO:0000256" key="1">
    <source>
        <dbReference type="ARBA" id="ARBA00004974"/>
    </source>
</evidence>
<keyword evidence="13" id="KW-1185">Reference proteome</keyword>
<dbReference type="GO" id="GO:0005948">
    <property type="term" value="C:acetolactate synthase complex"/>
    <property type="evidence" value="ECO:0007669"/>
    <property type="project" value="TreeGrafter"/>
</dbReference>
<evidence type="ECO:0000256" key="10">
    <source>
        <dbReference type="ARBA" id="ARBA00048670"/>
    </source>
</evidence>
<dbReference type="SUPFAM" id="SSF52467">
    <property type="entry name" value="DHS-like NAD/FAD-binding domain"/>
    <property type="match status" value="1"/>
</dbReference>
<dbReference type="InterPro" id="IPR011766">
    <property type="entry name" value="TPP_enzyme_TPP-bd"/>
</dbReference>
<reference evidence="12 13" key="1">
    <citation type="journal article" date="2019" name="Emerg. Microbes Infect.">
        <title>Comprehensive subspecies identification of 175 nontuberculous mycobacteria species based on 7547 genomic profiles.</title>
        <authorList>
            <person name="Matsumoto Y."/>
            <person name="Kinjo T."/>
            <person name="Motooka D."/>
            <person name="Nabeya D."/>
            <person name="Jung N."/>
            <person name="Uechi K."/>
            <person name="Horii T."/>
            <person name="Iida T."/>
            <person name="Fujita J."/>
            <person name="Nakamura S."/>
        </authorList>
    </citation>
    <scope>NUCLEOTIDE SEQUENCE [LARGE SCALE GENOMIC DNA]</scope>
    <source>
        <strain evidence="12 13">JCM 14738</strain>
    </source>
</reference>
<evidence type="ECO:0000256" key="8">
    <source>
        <dbReference type="ARBA" id="ARBA00023052"/>
    </source>
</evidence>